<organism evidence="2 3">
    <name type="scientific">Rothia endophytica</name>
    <dbReference type="NCBI Taxonomy" id="1324766"/>
    <lineage>
        <taxon>Bacteria</taxon>
        <taxon>Bacillati</taxon>
        <taxon>Actinomycetota</taxon>
        <taxon>Actinomycetes</taxon>
        <taxon>Micrococcales</taxon>
        <taxon>Micrococcaceae</taxon>
        <taxon>Rothia</taxon>
    </lineage>
</organism>
<dbReference type="RefSeq" id="WP_345444448.1">
    <property type="nucleotide sequence ID" value="NZ_BAABKP010000001.1"/>
</dbReference>
<protein>
    <recommendedName>
        <fullName evidence="4">DNA helicase</fullName>
    </recommendedName>
</protein>
<evidence type="ECO:0008006" key="4">
    <source>
        <dbReference type="Google" id="ProtNLM"/>
    </source>
</evidence>
<accession>A0ABP9B496</accession>
<comment type="caution">
    <text evidence="2">The sequence shown here is derived from an EMBL/GenBank/DDBJ whole genome shotgun (WGS) entry which is preliminary data.</text>
</comment>
<gene>
    <name evidence="2" type="ORF">GCM10023352_05510</name>
</gene>
<sequence>MNEPQAPSTIPADQATQQISPWSHGPVAAEQPQEVAPHLLDHPHSSDDDVEVRAGLEAWAEQMEIYTGPDAMLDFNEVDYVHIDLTDANSSGVAQMFMGRKTRLSTILRDKEKREAGMVAARALRTKIFELSVEHGLDAGYFVAGTASWLSHDVREDGMVSEKRFIAPILMAPLSITPHPNGDDFEVKLNGPAQLNPAMVRQIKKEYGVDLGTMDVAQLANSMRKLDPEPVIERMRISTAGVPGMTIRSIYFISTFADLKESTGELPATAHTDLVREVARLKLNPLEKPFVAPIQNTREPVDTRDLSSDLLIFDADSAQQEVIDLAYLGHSFTVTCAPGTDQLRTAINVAASLMNEGKSVLMVGEKRSTLADVRELVEQAGLDELCFDVLSEKDDEANRNEFIQAVIRNENSAVPNLSKTFTELEETRAKLRDHTQSLRFTESRWGCSVYETLQTLAALTAQHPAPSTHVRLDRSTMDALTQRSATAQKLQRLAQLGGFDPSTRTSAWHRAKLVNTDETAAAHELAQNLSESLASLRAKMRLMADEAGIQEGATMEQWHAQLDLFERIADTLTRFRPDIFDRPVTDLIAATATGSWRREHGVDMSSMQRSRLRKVAKEYILPGVSIGDVHEQLFVVQSQREEWMRWVTDQRVPTVPNNLGELQAAYLRLQEEFVGLAIVLEDSPQGTDFNKTELSVLENRLAALINEEKLLHTLPERVDLLTELQEAGLTELLRDIYERQVPGDALAAELELAWWQTALEMMLQSHEIEILDGTTLRELETTFRRADYSFVASGSARLHSNLAKLWKQRIESDEHGAAYLRSQLRSHRFELMQLLEQAGAMATSLLPLWLTSPFALSRSVPTTMRFDAVILLDAESTPLAANLPALTRAEQVIALGDPRSGFPTPFMVSAVTRNLPAPKQQSMVSTFDALSQTLPSRSLAMVNKALDHALFTYLNEHFYENKLISYPWGEDITDGAQALTVEVVKTEGKISDNANLDSPSPEVQRAAELVIEHAYRTPQQSLAVVTATPRHAQRIAAAVRNLLIQYPQFASFFAPGEEPFRVVDLARAVDIERDVIIFALGAGKTSRGASHHFGALSERGGRQKFVLALTRARHLTRMLTCLTPEDLDPQRLEQGAFDIYRLLLAYRKDRDAKAAQALTAPITDKLPVNEFLRHDDLDAIDMGDWLLSDLVRRLGAQGVTLHEVDNNVMSLVLTADNESLVAGAVASPRARKQNGEVTRRRVPLAVISDGTDAYAKMSVRERTRLLPELLARTGWNHMTGWTIEVFTNPEAVVKRMSRYVGVEHEGK</sequence>
<reference evidence="3" key="1">
    <citation type="journal article" date="2019" name="Int. J. Syst. Evol. Microbiol.">
        <title>The Global Catalogue of Microorganisms (GCM) 10K type strain sequencing project: providing services to taxonomists for standard genome sequencing and annotation.</title>
        <authorList>
            <consortium name="The Broad Institute Genomics Platform"/>
            <consortium name="The Broad Institute Genome Sequencing Center for Infectious Disease"/>
            <person name="Wu L."/>
            <person name="Ma J."/>
        </authorList>
    </citation>
    <scope>NUCLEOTIDE SEQUENCE [LARGE SCALE GENOMIC DNA]</scope>
    <source>
        <strain evidence="3">JCM 18541</strain>
    </source>
</reference>
<dbReference type="Proteomes" id="UP001500187">
    <property type="component" value="Unassembled WGS sequence"/>
</dbReference>
<dbReference type="EMBL" id="BAABKP010000001">
    <property type="protein sequence ID" value="GAA4790400.1"/>
    <property type="molecule type" value="Genomic_DNA"/>
</dbReference>
<feature type="region of interest" description="Disordered" evidence="1">
    <location>
        <begin position="1"/>
        <end position="48"/>
    </location>
</feature>
<evidence type="ECO:0000313" key="3">
    <source>
        <dbReference type="Proteomes" id="UP001500187"/>
    </source>
</evidence>
<proteinExistence type="predicted"/>
<evidence type="ECO:0000313" key="2">
    <source>
        <dbReference type="EMBL" id="GAA4790400.1"/>
    </source>
</evidence>
<evidence type="ECO:0000256" key="1">
    <source>
        <dbReference type="SAM" id="MobiDB-lite"/>
    </source>
</evidence>
<feature type="compositionally biased region" description="Basic and acidic residues" evidence="1">
    <location>
        <begin position="39"/>
        <end position="48"/>
    </location>
</feature>
<name>A0ABP9B496_9MICC</name>
<keyword evidence="3" id="KW-1185">Reference proteome</keyword>